<keyword evidence="5" id="KW-0406">Ion transport</keyword>
<feature type="compositionally biased region" description="Basic residues" evidence="2">
    <location>
        <begin position="7"/>
        <end position="18"/>
    </location>
</feature>
<dbReference type="SUPFAM" id="SSF81324">
    <property type="entry name" value="Voltage-gated potassium channels"/>
    <property type="match status" value="1"/>
</dbReference>
<feature type="transmembrane region" description="Helical" evidence="3">
    <location>
        <begin position="57"/>
        <end position="73"/>
    </location>
</feature>
<evidence type="ECO:0000313" key="5">
    <source>
        <dbReference type="EMBL" id="MDF3290887.1"/>
    </source>
</evidence>
<dbReference type="PANTHER" id="PTHR43833">
    <property type="entry name" value="POTASSIUM CHANNEL PROTEIN 2-RELATED-RELATED"/>
    <property type="match status" value="1"/>
</dbReference>
<dbReference type="Pfam" id="PF02254">
    <property type="entry name" value="TrkA_N"/>
    <property type="match status" value="1"/>
</dbReference>
<feature type="domain" description="RCK N-terminal" evidence="4">
    <location>
        <begin position="159"/>
        <end position="279"/>
    </location>
</feature>
<reference evidence="5 6" key="1">
    <citation type="submission" date="2023-03" db="EMBL/GenBank/DDBJ databases">
        <title>Draft genome sequence of Streptomyces sp. RB6PN23 isolated from peat swamp forest in Thailand.</title>
        <authorList>
            <person name="Klaysubun C."/>
            <person name="Duangmal K."/>
        </authorList>
    </citation>
    <scope>NUCLEOTIDE SEQUENCE [LARGE SCALE GENOMIC DNA]</scope>
    <source>
        <strain evidence="5 6">RB6PN23</strain>
    </source>
</reference>
<accession>A0ABT5ZM62</accession>
<gene>
    <name evidence="5" type="ORF">P3G67_16940</name>
</gene>
<dbReference type="PROSITE" id="PS51201">
    <property type="entry name" value="RCK_N"/>
    <property type="match status" value="1"/>
</dbReference>
<dbReference type="Proteomes" id="UP001216579">
    <property type="component" value="Unassembled WGS sequence"/>
</dbReference>
<organism evidence="5 6">
    <name type="scientific">Streptomyces silvisoli</name>
    <dbReference type="NCBI Taxonomy" id="3034235"/>
    <lineage>
        <taxon>Bacteria</taxon>
        <taxon>Bacillati</taxon>
        <taxon>Actinomycetota</taxon>
        <taxon>Actinomycetes</taxon>
        <taxon>Kitasatosporales</taxon>
        <taxon>Streptomycetaceae</taxon>
        <taxon>Streptomyces</taxon>
    </lineage>
</organism>
<keyword evidence="5" id="KW-0813">Transport</keyword>
<dbReference type="InterPro" id="IPR036291">
    <property type="entry name" value="NAD(P)-bd_dom_sf"/>
</dbReference>
<dbReference type="Pfam" id="PF07885">
    <property type="entry name" value="Ion_trans_2"/>
    <property type="match status" value="1"/>
</dbReference>
<keyword evidence="3" id="KW-0812">Transmembrane</keyword>
<dbReference type="PANTHER" id="PTHR43833:SF9">
    <property type="entry name" value="POTASSIUM CHANNEL PROTEIN YUGO-RELATED"/>
    <property type="match status" value="1"/>
</dbReference>
<evidence type="ECO:0000256" key="3">
    <source>
        <dbReference type="SAM" id="Phobius"/>
    </source>
</evidence>
<keyword evidence="3" id="KW-0472">Membrane</keyword>
<evidence type="ECO:0000256" key="2">
    <source>
        <dbReference type="SAM" id="MobiDB-lite"/>
    </source>
</evidence>
<dbReference type="EMBL" id="JARJBC010000009">
    <property type="protein sequence ID" value="MDF3290887.1"/>
    <property type="molecule type" value="Genomic_DNA"/>
</dbReference>
<evidence type="ECO:0000256" key="1">
    <source>
        <dbReference type="ARBA" id="ARBA00004651"/>
    </source>
</evidence>
<dbReference type="InterPro" id="IPR050721">
    <property type="entry name" value="Trk_Ktr_HKT_K-transport"/>
</dbReference>
<name>A0ABT5ZM62_9ACTN</name>
<feature type="transmembrane region" description="Helical" evidence="3">
    <location>
        <begin position="119"/>
        <end position="142"/>
    </location>
</feature>
<keyword evidence="3" id="KW-1133">Transmembrane helix</keyword>
<sequence>MTDHRPRTGRAARLRSPRSRTGSGTEAATVPEPDGGGHVLLPVEATVAPLRQVARRLAVAAVVLVATAFIVYADRDGYHDNAGHPLGLLDAFYYATVTLSTTGYGDIVPYSAGARLANILLVTPLRVLFLIILVGTTLEVLTERTRRQLRIRRWRSRMREHTVIVGYGSKGRHAARTLLGQGVPKDLIVTVDPQPKAVDAANSDGLTAVLGDATRSETLLRAELPRAARVVVATQRDDTAVLVTLSARQLNKRATIVAAVREEENVPLLRQSGATVVVTSSSSAGRLLGMSMMSPHVGAVLEDLLTHGEGLEVRERPVTRSESGRSPRACADLVVAVVRGNRLLGFNDPEAETLQLTDRVITITQTGG</sequence>
<dbReference type="GO" id="GO:0034220">
    <property type="term" value="P:monoatomic ion transmembrane transport"/>
    <property type="evidence" value="ECO:0007669"/>
    <property type="project" value="UniProtKB-KW"/>
</dbReference>
<dbReference type="SUPFAM" id="SSF51735">
    <property type="entry name" value="NAD(P)-binding Rossmann-fold domains"/>
    <property type="match status" value="1"/>
</dbReference>
<dbReference type="Gene3D" id="3.40.50.720">
    <property type="entry name" value="NAD(P)-binding Rossmann-like Domain"/>
    <property type="match status" value="1"/>
</dbReference>
<keyword evidence="5" id="KW-0407">Ion channel</keyword>
<proteinExistence type="predicted"/>
<dbReference type="InterPro" id="IPR013099">
    <property type="entry name" value="K_chnl_dom"/>
</dbReference>
<comment type="subcellular location">
    <subcellularLocation>
        <location evidence="1">Cell membrane</location>
        <topology evidence="1">Multi-pass membrane protein</topology>
    </subcellularLocation>
</comment>
<dbReference type="RefSeq" id="WP_276094227.1">
    <property type="nucleotide sequence ID" value="NZ_JARJBC010000009.1"/>
</dbReference>
<dbReference type="Gene3D" id="1.10.287.70">
    <property type="match status" value="1"/>
</dbReference>
<comment type="caution">
    <text evidence="5">The sequence shown here is derived from an EMBL/GenBank/DDBJ whole genome shotgun (WGS) entry which is preliminary data.</text>
</comment>
<evidence type="ECO:0000259" key="4">
    <source>
        <dbReference type="PROSITE" id="PS51201"/>
    </source>
</evidence>
<dbReference type="InterPro" id="IPR003148">
    <property type="entry name" value="RCK_N"/>
</dbReference>
<feature type="region of interest" description="Disordered" evidence="2">
    <location>
        <begin position="1"/>
        <end position="35"/>
    </location>
</feature>
<evidence type="ECO:0000313" key="6">
    <source>
        <dbReference type="Proteomes" id="UP001216579"/>
    </source>
</evidence>
<protein>
    <submittedName>
        <fullName evidence="5">Potassium channel family protein</fullName>
    </submittedName>
</protein>
<keyword evidence="6" id="KW-1185">Reference proteome</keyword>